<evidence type="ECO:0000313" key="2">
    <source>
        <dbReference type="EMBL" id="MED6143645.1"/>
    </source>
</evidence>
<dbReference type="Gene3D" id="3.30.530.20">
    <property type="match status" value="2"/>
</dbReference>
<keyword evidence="3" id="KW-1185">Reference proteome</keyword>
<gene>
    <name evidence="2" type="ORF">PIB30_007948</name>
</gene>
<dbReference type="InterPro" id="IPR023393">
    <property type="entry name" value="START-like_dom_sf"/>
</dbReference>
<evidence type="ECO:0000259" key="1">
    <source>
        <dbReference type="SMART" id="SM01037"/>
    </source>
</evidence>
<dbReference type="EMBL" id="JASCZI010090638">
    <property type="protein sequence ID" value="MED6143645.1"/>
    <property type="molecule type" value="Genomic_DNA"/>
</dbReference>
<sequence>MADLFGKLEAETKVKSNADKFWGAIRDFVTVFPKVSPTDYKSIQILEGDGKVACSVYKTISGGEEGDDNGSLVKWSGEYEKASQDVPEPTFMREAAINMFLKLDDYILNA</sequence>
<reference evidence="2 3" key="1">
    <citation type="journal article" date="2023" name="Plants (Basel)">
        <title>Bridging the Gap: Combining Genomics and Transcriptomics Approaches to Understand Stylosanthes scabra, an Orphan Legume from the Brazilian Caatinga.</title>
        <authorList>
            <person name="Ferreira-Neto J.R.C."/>
            <person name="da Silva M.D."/>
            <person name="Binneck E."/>
            <person name="de Melo N.F."/>
            <person name="da Silva R.H."/>
            <person name="de Melo A.L.T.M."/>
            <person name="Pandolfi V."/>
            <person name="Bustamante F.O."/>
            <person name="Brasileiro-Vidal A.C."/>
            <person name="Benko-Iseppon A.M."/>
        </authorList>
    </citation>
    <scope>NUCLEOTIDE SEQUENCE [LARGE SCALE GENOMIC DNA]</scope>
    <source>
        <tissue evidence="2">Leaves</tissue>
    </source>
</reference>
<accession>A0ABU6T5P8</accession>
<dbReference type="SUPFAM" id="SSF55961">
    <property type="entry name" value="Bet v1-like"/>
    <property type="match status" value="1"/>
</dbReference>
<dbReference type="InterPro" id="IPR000916">
    <property type="entry name" value="Bet_v_I/MLP"/>
</dbReference>
<evidence type="ECO:0000313" key="3">
    <source>
        <dbReference type="Proteomes" id="UP001341840"/>
    </source>
</evidence>
<dbReference type="Proteomes" id="UP001341840">
    <property type="component" value="Unassembled WGS sequence"/>
</dbReference>
<feature type="domain" description="Bet v I/Major latex protein" evidence="1">
    <location>
        <begin position="3"/>
        <end position="110"/>
    </location>
</feature>
<dbReference type="Pfam" id="PF00407">
    <property type="entry name" value="Bet_v_1"/>
    <property type="match status" value="2"/>
</dbReference>
<dbReference type="PANTHER" id="PTHR31907">
    <property type="entry name" value="MLP-LIKE PROTEIN 423"/>
    <property type="match status" value="1"/>
</dbReference>
<proteinExistence type="predicted"/>
<dbReference type="SMART" id="SM01037">
    <property type="entry name" value="Bet_v_1"/>
    <property type="match status" value="1"/>
</dbReference>
<protein>
    <recommendedName>
        <fullName evidence="1">Bet v I/Major latex protein domain-containing protein</fullName>
    </recommendedName>
</protein>
<dbReference type="InterPro" id="IPR051761">
    <property type="entry name" value="MLP-like_ligand-binding"/>
</dbReference>
<comment type="caution">
    <text evidence="2">The sequence shown here is derived from an EMBL/GenBank/DDBJ whole genome shotgun (WGS) entry which is preliminary data.</text>
</comment>
<name>A0ABU6T5P8_9FABA</name>
<organism evidence="2 3">
    <name type="scientific">Stylosanthes scabra</name>
    <dbReference type="NCBI Taxonomy" id="79078"/>
    <lineage>
        <taxon>Eukaryota</taxon>
        <taxon>Viridiplantae</taxon>
        <taxon>Streptophyta</taxon>
        <taxon>Embryophyta</taxon>
        <taxon>Tracheophyta</taxon>
        <taxon>Spermatophyta</taxon>
        <taxon>Magnoliopsida</taxon>
        <taxon>eudicotyledons</taxon>
        <taxon>Gunneridae</taxon>
        <taxon>Pentapetalae</taxon>
        <taxon>rosids</taxon>
        <taxon>fabids</taxon>
        <taxon>Fabales</taxon>
        <taxon>Fabaceae</taxon>
        <taxon>Papilionoideae</taxon>
        <taxon>50 kb inversion clade</taxon>
        <taxon>dalbergioids sensu lato</taxon>
        <taxon>Dalbergieae</taxon>
        <taxon>Pterocarpus clade</taxon>
        <taxon>Stylosanthes</taxon>
    </lineage>
</organism>